<accession>A0A653A9U0</accession>
<dbReference type="EMBL" id="UPXZ01000022">
    <property type="protein sequence ID" value="VBB44846.1"/>
    <property type="molecule type" value="Genomic_DNA"/>
</dbReference>
<dbReference type="Gene3D" id="3.90.70.50">
    <property type="entry name" value="Peptidase C10, streptopain"/>
    <property type="match status" value="1"/>
</dbReference>
<dbReference type="GO" id="GO:0005975">
    <property type="term" value="P:carbohydrate metabolic process"/>
    <property type="evidence" value="ECO:0007669"/>
    <property type="project" value="UniProtKB-ARBA"/>
</dbReference>
<reference evidence="4" key="1">
    <citation type="submission" date="2018-07" db="EMBL/GenBank/DDBJ databases">
        <authorList>
            <consortium name="Genoscope - CEA"/>
            <person name="William W."/>
        </authorList>
    </citation>
    <scope>NUCLEOTIDE SEQUENCE</scope>
    <source>
        <strain evidence="4">IK1</strain>
    </source>
</reference>
<dbReference type="NCBIfam" id="TIGR04183">
    <property type="entry name" value="Por_Secre_tail"/>
    <property type="match status" value="1"/>
</dbReference>
<dbReference type="InterPro" id="IPR000200">
    <property type="entry name" value="Peptidase_C10"/>
</dbReference>
<name>A0A653A9U0_9BACT</name>
<feature type="chain" id="PRO_5024928799" description="Secretion system C-terminal sorting domain-containing protein" evidence="2">
    <location>
        <begin position="20"/>
        <end position="1119"/>
    </location>
</feature>
<evidence type="ECO:0000256" key="2">
    <source>
        <dbReference type="SAM" id="SignalP"/>
    </source>
</evidence>
<gene>
    <name evidence="4" type="ORF">TRIP_D290014</name>
</gene>
<feature type="active site" description="Proton acceptor" evidence="1">
    <location>
        <position position="571"/>
    </location>
</feature>
<evidence type="ECO:0000313" key="4">
    <source>
        <dbReference type="EMBL" id="VBB44846.1"/>
    </source>
</evidence>
<dbReference type="Gene3D" id="2.60.120.200">
    <property type="match status" value="1"/>
</dbReference>
<dbReference type="Gene3D" id="2.60.40.10">
    <property type="entry name" value="Immunoglobulins"/>
    <property type="match status" value="1"/>
</dbReference>
<organism evidence="4">
    <name type="scientific">uncultured Paludibacter sp</name>
    <dbReference type="NCBI Taxonomy" id="497635"/>
    <lineage>
        <taxon>Bacteria</taxon>
        <taxon>Pseudomonadati</taxon>
        <taxon>Bacteroidota</taxon>
        <taxon>Bacteroidia</taxon>
        <taxon>Bacteroidales</taxon>
        <taxon>Paludibacteraceae</taxon>
        <taxon>Paludibacter</taxon>
        <taxon>environmental samples</taxon>
    </lineage>
</organism>
<proteinExistence type="predicted"/>
<dbReference type="InterPro" id="IPR026444">
    <property type="entry name" value="Secre_tail"/>
</dbReference>
<dbReference type="Pfam" id="PF13385">
    <property type="entry name" value="Laminin_G_3"/>
    <property type="match status" value="1"/>
</dbReference>
<feature type="signal peptide" evidence="2">
    <location>
        <begin position="1"/>
        <end position="19"/>
    </location>
</feature>
<dbReference type="InterPro" id="IPR038765">
    <property type="entry name" value="Papain-like_cys_pep_sf"/>
</dbReference>
<dbReference type="GO" id="GO:0004553">
    <property type="term" value="F:hydrolase activity, hydrolyzing O-glycosyl compounds"/>
    <property type="evidence" value="ECO:0007669"/>
    <property type="project" value="UniProtKB-ARBA"/>
</dbReference>
<dbReference type="SUPFAM" id="SSF49899">
    <property type="entry name" value="Concanavalin A-like lectins/glucanases"/>
    <property type="match status" value="1"/>
</dbReference>
<dbReference type="Pfam" id="PF18962">
    <property type="entry name" value="Por_Secre_tail"/>
    <property type="match status" value="1"/>
</dbReference>
<dbReference type="InterPro" id="IPR013783">
    <property type="entry name" value="Ig-like_fold"/>
</dbReference>
<evidence type="ECO:0000256" key="1">
    <source>
        <dbReference type="PIRSR" id="PIRSR600200-1"/>
    </source>
</evidence>
<feature type="active site" description="Nucleophile" evidence="1">
    <location>
        <position position="428"/>
    </location>
</feature>
<dbReference type="Pfam" id="PF01640">
    <property type="entry name" value="Peptidase_C10"/>
    <property type="match status" value="1"/>
</dbReference>
<dbReference type="GO" id="GO:0006508">
    <property type="term" value="P:proteolysis"/>
    <property type="evidence" value="ECO:0007669"/>
    <property type="project" value="InterPro"/>
</dbReference>
<protein>
    <recommendedName>
        <fullName evidence="3">Secretion system C-terminal sorting domain-containing protein</fullName>
    </recommendedName>
</protein>
<feature type="domain" description="Secretion system C-terminal sorting" evidence="3">
    <location>
        <begin position="1046"/>
        <end position="1117"/>
    </location>
</feature>
<dbReference type="SUPFAM" id="SSF81296">
    <property type="entry name" value="E set domains"/>
    <property type="match status" value="1"/>
</dbReference>
<dbReference type="GO" id="GO:0008234">
    <property type="term" value="F:cysteine-type peptidase activity"/>
    <property type="evidence" value="ECO:0007669"/>
    <property type="project" value="InterPro"/>
</dbReference>
<keyword evidence="2" id="KW-0732">Signal</keyword>
<dbReference type="SUPFAM" id="SSF54001">
    <property type="entry name" value="Cysteine proteinases"/>
    <property type="match status" value="1"/>
</dbReference>
<dbReference type="AlphaFoldDB" id="A0A653A9U0"/>
<dbReference type="InterPro" id="IPR044934">
    <property type="entry name" value="Streptopain_sf"/>
</dbReference>
<dbReference type="InterPro" id="IPR013320">
    <property type="entry name" value="ConA-like_dom_sf"/>
</dbReference>
<evidence type="ECO:0000259" key="3">
    <source>
        <dbReference type="Pfam" id="PF18962"/>
    </source>
</evidence>
<dbReference type="InterPro" id="IPR014756">
    <property type="entry name" value="Ig_E-set"/>
</dbReference>
<sequence>MKKALLFLQIFLSPLFTFGLTYNVTVPTGTKVCYIAGEMNGWSQQEMNKVDDTHYTLDIAIATTSQKYKYCSGPSWAYVENIADNRSYSTTDVVTSWTLIYDPNAIATDITYTVTVPEGTDVCYFAGLSTGWVHKQMSRVDATHFKIIVNSGNKDIYKYCSGPDWAYEEVDANGQSISNRNYNSSDIVAKWKQVYYSAPIGVTYNVTVPSGTNTCYLSGDMNNWSFTPMIKTDDTHFMVNIPDAKNYQKYIYYSGPDLAYKEKKSDDSNVADRSFSYYDVVEKWSSIYSPGSSISLTSNFSQQSYECETTLPITWTSSNIQNVRVLFSGDYGLTWSEIASVPAGNGMYNWTLPSKAFYQCKIMICDASNNLVSSATKEMFVVYNHLPEKVDPLLKNYYQVFTDPYNEKYPVTTTADSDNINGKVGNACGPTAVSNILAYWEFPRKGFGARTFTDIKNCTWSADFSSADYNFDLTNDQLTTSSPQALIDANATLMYHAGVSMHDIYRSGNSVGVLNAFKQYFGYNAGTVELCRDDYLPEQWEKIMKSELSLGRPQMIQGWANYFEDGGYGGHWFMCDGYSADNLFHISLDYGENGGRKYCPLYEFDYYKMRNWTFAYLEPEKNGRNIQLIFPVGEENWKQGTVKNIQWTSTGISNVKIEFTENGGESWTTIANNISANLGNYNITLPTIISTKCKIRVSDTSDINIYSRNKTNFSIYDTKSLQLISSISSSVQRGVILPLRWTSKGVNTVTIEYSLNNGQTWDLITEKNADDFVYKWIIPNVISSNCKVRITDKSDNSLLSESSPFSIISNSILGGPYPVDENTLALYHFDNDYFNSVSTQTYAYSFNTTDFISNNENKMDYALRIDNTNSDISSCVVLPYENPLSLIGDWTIEFWFKINSWGGTSTAYPFLFIKSGANYFIFLDVASKSLHVGYDYEGGAENLYLPSNSLELNKWYHILYTRNTTNSTLNCQLHDINRQELISKSANYNPLHIPKTNTEPINIGGYAGGSNVQFDGYIDEVRISNIVRDFVSTGINTVKTDPLFSIYPNPSNGIIHINWKKGITEGEISFMNNLGQILLKKNITEIRNNSISLKNFPEGIYYIKLSDKNNCWTEKIILK</sequence>